<proteinExistence type="inferred from homology"/>
<gene>
    <name evidence="4" type="ORF">DC28_13715</name>
</gene>
<dbReference type="RefSeq" id="WP_037549664.1">
    <property type="nucleotide sequence ID" value="NZ_JNUP01000071.1"/>
</dbReference>
<reference evidence="4 5" key="1">
    <citation type="submission" date="2014-05" db="EMBL/GenBank/DDBJ databases">
        <title>De novo Genome Sequence of Spirocheata sp.</title>
        <authorList>
            <person name="Shivani Y."/>
            <person name="Subhash Y."/>
            <person name="Tushar L."/>
            <person name="Sasikala C."/>
            <person name="Ramana C.V."/>
        </authorList>
    </citation>
    <scope>NUCLEOTIDE SEQUENCE [LARGE SCALE GENOMIC DNA]</scope>
    <source>
        <strain evidence="4 5">JC230</strain>
    </source>
</reference>
<comment type="subcellular location">
    <subcellularLocation>
        <location evidence="1">Periplasm</location>
    </subcellularLocation>
</comment>
<evidence type="ECO:0000313" key="4">
    <source>
        <dbReference type="EMBL" id="KGE70984.1"/>
    </source>
</evidence>
<dbReference type="OrthoDB" id="9798191at2"/>
<accession>A0A098QTD9</accession>
<keyword evidence="3" id="KW-0732">Signal</keyword>
<dbReference type="InterPro" id="IPR050490">
    <property type="entry name" value="Bact_solute-bd_prot1"/>
</dbReference>
<evidence type="ECO:0000256" key="3">
    <source>
        <dbReference type="SAM" id="SignalP"/>
    </source>
</evidence>
<dbReference type="PANTHER" id="PTHR43649:SF14">
    <property type="entry name" value="BLR3389 PROTEIN"/>
    <property type="match status" value="1"/>
</dbReference>
<feature type="signal peptide" evidence="3">
    <location>
        <begin position="1"/>
        <end position="23"/>
    </location>
</feature>
<protein>
    <submittedName>
        <fullName evidence="4">ABC transporter substrate-binding protein</fullName>
    </submittedName>
</protein>
<dbReference type="Pfam" id="PF01547">
    <property type="entry name" value="SBP_bac_1"/>
    <property type="match status" value="1"/>
</dbReference>
<sequence>MNTRNRIIGMFVLLLFASAMLFAGGQGEQQAASGGKEVITWWALSSGGGAEDPRQILREQIIADYEAQNPDVTIDLVMLDNEAFKQKIQVAIQAGTPPDIFHSWGGGVMIEYAEAGMLRDITDEVKNNLSNRIGLGPLGVYGYDGRYFGSPYDMGAVGFWYNKDIFAEVGVSVPETWADLLRIVPQIRQAGYVPIALGAGDKWPAHFWWVYLAMRMGGQEAFNRAYDGRGSFADQPFVRAGELLLQLNALNPFQTGFLGATYDDQGALMGNGEAAMELMGQWAPGVQAANSVSGEGIGDALGWFSFPAVAGGQGKLTDVMGGGNGYVLGKDASDAALDFLDFFLQEKYNVELVDVEGIVPVVAGAESALEGNANLIQIADAVANAGYYQLYYDQFLPPAVGEAVKDAVAKLLAGVSTPAQTAQEIQASWQANK</sequence>
<evidence type="ECO:0000313" key="5">
    <source>
        <dbReference type="Proteomes" id="UP000029692"/>
    </source>
</evidence>
<dbReference type="eggNOG" id="COG1653">
    <property type="taxonomic scope" value="Bacteria"/>
</dbReference>
<dbReference type="InterPro" id="IPR006059">
    <property type="entry name" value="SBP"/>
</dbReference>
<evidence type="ECO:0000256" key="1">
    <source>
        <dbReference type="ARBA" id="ARBA00004418"/>
    </source>
</evidence>
<comment type="similarity">
    <text evidence="2">Belongs to the bacterial solute-binding protein 1 family.</text>
</comment>
<comment type="caution">
    <text evidence="4">The sequence shown here is derived from an EMBL/GenBank/DDBJ whole genome shotgun (WGS) entry which is preliminary data.</text>
</comment>
<dbReference type="SUPFAM" id="SSF53850">
    <property type="entry name" value="Periplasmic binding protein-like II"/>
    <property type="match status" value="1"/>
</dbReference>
<evidence type="ECO:0000256" key="2">
    <source>
        <dbReference type="ARBA" id="ARBA00008520"/>
    </source>
</evidence>
<feature type="chain" id="PRO_5001938461" evidence="3">
    <location>
        <begin position="24"/>
        <end position="433"/>
    </location>
</feature>
<dbReference type="GO" id="GO:0042597">
    <property type="term" value="C:periplasmic space"/>
    <property type="evidence" value="ECO:0007669"/>
    <property type="project" value="UniProtKB-SubCell"/>
</dbReference>
<keyword evidence="5" id="KW-1185">Reference proteome</keyword>
<dbReference type="AlphaFoldDB" id="A0A098QTD9"/>
<dbReference type="STRING" id="1480694.DC28_13715"/>
<dbReference type="EMBL" id="JNUP01000071">
    <property type="protein sequence ID" value="KGE70984.1"/>
    <property type="molecule type" value="Genomic_DNA"/>
</dbReference>
<dbReference type="PANTHER" id="PTHR43649">
    <property type="entry name" value="ARABINOSE-BINDING PROTEIN-RELATED"/>
    <property type="match status" value="1"/>
</dbReference>
<organism evidence="4 5">
    <name type="scientific">Spirochaeta lutea</name>
    <dbReference type="NCBI Taxonomy" id="1480694"/>
    <lineage>
        <taxon>Bacteria</taxon>
        <taxon>Pseudomonadati</taxon>
        <taxon>Spirochaetota</taxon>
        <taxon>Spirochaetia</taxon>
        <taxon>Spirochaetales</taxon>
        <taxon>Spirochaetaceae</taxon>
        <taxon>Spirochaeta</taxon>
    </lineage>
</organism>
<name>A0A098QTD9_9SPIO</name>
<dbReference type="Proteomes" id="UP000029692">
    <property type="component" value="Unassembled WGS sequence"/>
</dbReference>
<dbReference type="Gene3D" id="3.40.190.10">
    <property type="entry name" value="Periplasmic binding protein-like II"/>
    <property type="match status" value="2"/>
</dbReference>